<dbReference type="Pfam" id="PF20168">
    <property type="entry name" value="PDS5"/>
    <property type="match status" value="1"/>
</dbReference>
<dbReference type="GO" id="GO:0005634">
    <property type="term" value="C:nucleus"/>
    <property type="evidence" value="ECO:0007669"/>
    <property type="project" value="UniProtKB-SubCell"/>
</dbReference>
<proteinExistence type="predicted"/>
<evidence type="ECO:0000256" key="2">
    <source>
        <dbReference type="ARBA" id="ARBA00023242"/>
    </source>
</evidence>
<dbReference type="EMBL" id="JAHRHJ020000010">
    <property type="protein sequence ID" value="KAH9297609.1"/>
    <property type="molecule type" value="Genomic_DNA"/>
</dbReference>
<reference evidence="4 5" key="1">
    <citation type="journal article" date="2021" name="Nat. Plants">
        <title>The Taxus genome provides insights into paclitaxel biosynthesis.</title>
        <authorList>
            <person name="Xiong X."/>
            <person name="Gou J."/>
            <person name="Liao Q."/>
            <person name="Li Y."/>
            <person name="Zhou Q."/>
            <person name="Bi G."/>
            <person name="Li C."/>
            <person name="Du R."/>
            <person name="Wang X."/>
            <person name="Sun T."/>
            <person name="Guo L."/>
            <person name="Liang H."/>
            <person name="Lu P."/>
            <person name="Wu Y."/>
            <person name="Zhang Z."/>
            <person name="Ro D.K."/>
            <person name="Shang Y."/>
            <person name="Huang S."/>
            <person name="Yan J."/>
        </authorList>
    </citation>
    <scope>NUCLEOTIDE SEQUENCE [LARGE SCALE GENOMIC DNA]</scope>
    <source>
        <strain evidence="4">Ta-2019</strain>
    </source>
</reference>
<comment type="subcellular location">
    <subcellularLocation>
        <location evidence="1">Nucleus</location>
    </subcellularLocation>
</comment>
<keyword evidence="5" id="KW-1185">Reference proteome</keyword>
<dbReference type="GO" id="GO:0000785">
    <property type="term" value="C:chromatin"/>
    <property type="evidence" value="ECO:0007669"/>
    <property type="project" value="TreeGrafter"/>
</dbReference>
<keyword evidence="3" id="KW-0175">Coiled coil</keyword>
<evidence type="ECO:0000313" key="5">
    <source>
        <dbReference type="Proteomes" id="UP000824469"/>
    </source>
</evidence>
<name>A0AA38F9Q6_TAXCH</name>
<dbReference type="InterPro" id="IPR039776">
    <property type="entry name" value="Pds5"/>
</dbReference>
<dbReference type="AlphaFoldDB" id="A0AA38F9Q6"/>
<feature type="non-terminal residue" evidence="4">
    <location>
        <position position="1"/>
    </location>
</feature>
<organism evidence="4 5">
    <name type="scientific">Taxus chinensis</name>
    <name type="common">Chinese yew</name>
    <name type="synonym">Taxus wallichiana var. chinensis</name>
    <dbReference type="NCBI Taxonomy" id="29808"/>
    <lineage>
        <taxon>Eukaryota</taxon>
        <taxon>Viridiplantae</taxon>
        <taxon>Streptophyta</taxon>
        <taxon>Embryophyta</taxon>
        <taxon>Tracheophyta</taxon>
        <taxon>Spermatophyta</taxon>
        <taxon>Pinopsida</taxon>
        <taxon>Pinidae</taxon>
        <taxon>Conifers II</taxon>
        <taxon>Cupressales</taxon>
        <taxon>Taxaceae</taxon>
        <taxon>Taxus</taxon>
    </lineage>
</organism>
<evidence type="ECO:0000256" key="3">
    <source>
        <dbReference type="SAM" id="Coils"/>
    </source>
</evidence>
<comment type="caution">
    <text evidence="4">The sequence shown here is derived from an EMBL/GenBank/DDBJ whole genome shotgun (WGS) entry which is preliminary data.</text>
</comment>
<evidence type="ECO:0000256" key="1">
    <source>
        <dbReference type="ARBA" id="ARBA00004123"/>
    </source>
</evidence>
<dbReference type="Proteomes" id="UP000824469">
    <property type="component" value="Unassembled WGS sequence"/>
</dbReference>
<accession>A0AA38F9Q6</accession>
<feature type="non-terminal residue" evidence="4">
    <location>
        <position position="695"/>
    </location>
</feature>
<dbReference type="GO" id="GO:0007064">
    <property type="term" value="P:mitotic sister chromatid cohesion"/>
    <property type="evidence" value="ECO:0007669"/>
    <property type="project" value="InterPro"/>
</dbReference>
<feature type="coiled-coil region" evidence="3">
    <location>
        <begin position="384"/>
        <end position="411"/>
    </location>
</feature>
<keyword evidence="2" id="KW-0539">Nucleus</keyword>
<feature type="coiled-coil region" evidence="3">
    <location>
        <begin position="32"/>
        <end position="62"/>
    </location>
</feature>
<protein>
    <submittedName>
        <fullName evidence="4">Uncharacterized protein</fullName>
    </submittedName>
</protein>
<dbReference type="GO" id="GO:0006281">
    <property type="term" value="P:DNA repair"/>
    <property type="evidence" value="ECO:0007669"/>
    <property type="project" value="TreeGrafter"/>
</dbReference>
<evidence type="ECO:0000313" key="4">
    <source>
        <dbReference type="EMBL" id="KAH9297609.1"/>
    </source>
</evidence>
<dbReference type="PANTHER" id="PTHR12663">
    <property type="entry name" value="ANDROGEN INDUCED INHIBITOR OF PROLIFERATION AS3 / PDS5-RELATED"/>
    <property type="match status" value="1"/>
</dbReference>
<dbReference type="PANTHER" id="PTHR12663:SF3">
    <property type="entry name" value="SISTER CHROMATID COHESION PROTEIN PDS5 HOMOLOG C"/>
    <property type="match status" value="1"/>
</dbReference>
<gene>
    <name evidence="4" type="ORF">KI387_029291</name>
</gene>
<sequence length="695" mass="78399">ILLIRKGYSKVKQIISLLYSMRSEKNNQRGELNIMTTLKEQLNATLEELRQSQRMMDKLTAQPRLAQYIASILKGSTSQDKKKEKHDVSTSEISKSLYDEFSAERLKFVGEELEHLPHAKVVLLPKVSQSPSQAINKALSPSVHSLVKPELMRHQDEDIRLAVAACISEIMGITAPELPYDDDKMREVMQLIIESFDGLGDIKSPTFNKRIRILGLMAQVHSYVIMFDYDGLILQLFDCFISGIKKRHSDKVKTDMFNILSEILDEDYDVYGISVVLIPVQNESIQDFAEKEFQAQLEANHCPHSLKNQLKVNEDGVVATLSHHDKMHKLIENHFWMVQLERRQKGIEAESSHDSLQEIKDGMGTMKTNYLHLLSDRDHLLNLVEVYSDALRRKEEEVDKLSQELEVTRDSLVSTQLALQDSESHVDELCLELSLARDSLCISETQSSMAAKAHVEDSSMSSSSIHIQDIGAVPCALERHEESVRERYMIELSISFSLWVGDRHVGNSIPMSSSWVLPPTSLIDGCPPLLVGVLSGDTLREATVGMERSDWDGHFGIRGWSNDDFFSSLGSRDTFCSIMDMIHRLQVVVLIYASNLSDVGICFYAPSLGISHICRGPFSVDWFVDDIDTSVMAAGPGVIGDMSTRLYFRTLETDLGQFYQKELGFSRTCTLDFGIDLVSFQIVDGIHDDILLTPE</sequence>